<evidence type="ECO:0000313" key="1">
    <source>
        <dbReference type="EMBL" id="EEV87786.1"/>
    </source>
</evidence>
<sequence length="177" mass="18943">MLTVITDAAALAAAQQTFRENLLAAMPQRITCTVSGVGGGFSTEVAYAPEWDLWYAQQIQDKKCWNGFGIGAPIAGKKVALAAEINFPAEGLNRALSGVFARDENDRVFVLHRGKIRGGKALFFRHYHGETVSADDGGKPDDFARIAALDDAAFAGKLADFVRQILAIKAAAKKDSA</sequence>
<dbReference type="AlphaFoldDB" id="C8NCF2"/>
<dbReference type="Proteomes" id="UP000004870">
    <property type="component" value="Unassembled WGS sequence"/>
</dbReference>
<comment type="caution">
    <text evidence="1">The sequence shown here is derived from an EMBL/GenBank/DDBJ whole genome shotgun (WGS) entry which is preliminary data.</text>
</comment>
<dbReference type="OrthoDB" id="9008909at2"/>
<reference evidence="1 2" key="1">
    <citation type="submission" date="2009-08" db="EMBL/GenBank/DDBJ databases">
        <authorList>
            <person name="Qin X."/>
            <person name="Bachman B."/>
            <person name="Battles P."/>
            <person name="Bell A."/>
            <person name="Bess C."/>
            <person name="Bickham C."/>
            <person name="Chaboub L."/>
            <person name="Chen D."/>
            <person name="Coyle M."/>
            <person name="Deiros D.R."/>
            <person name="Dinh H."/>
            <person name="Forbes L."/>
            <person name="Fowler G."/>
            <person name="Francisco L."/>
            <person name="Fu Q."/>
            <person name="Gubbala S."/>
            <person name="Hale W."/>
            <person name="Han Y."/>
            <person name="Hemphill L."/>
            <person name="Highlander S.K."/>
            <person name="Hirani K."/>
            <person name="Hogues M."/>
            <person name="Jackson L."/>
            <person name="Jakkamsetti A."/>
            <person name="Javaid M."/>
            <person name="Jiang H."/>
            <person name="Korchina V."/>
            <person name="Kovar C."/>
            <person name="Lara F."/>
            <person name="Lee S."/>
            <person name="Mata R."/>
            <person name="Mathew T."/>
            <person name="Moen C."/>
            <person name="Morales K."/>
            <person name="Munidasa M."/>
            <person name="Nazareth L."/>
            <person name="Ngo R."/>
            <person name="Nguyen L."/>
            <person name="Okwuonu G."/>
            <person name="Ongeri F."/>
            <person name="Patil S."/>
            <person name="Petrosino J."/>
            <person name="Pham C."/>
            <person name="Pham P."/>
            <person name="Pu L.-L."/>
            <person name="Puazo M."/>
            <person name="Raj R."/>
            <person name="Reid J."/>
            <person name="Rouhana J."/>
            <person name="Saada N."/>
            <person name="Shang Y."/>
            <person name="Simmons D."/>
            <person name="Thornton R."/>
            <person name="Warren J."/>
            <person name="Weissenberger G."/>
            <person name="Zhang J."/>
            <person name="Zhang L."/>
            <person name="Zhou C."/>
            <person name="Zhu D."/>
            <person name="Muzny D."/>
            <person name="Worley K."/>
            <person name="Gibbs R."/>
        </authorList>
    </citation>
    <scope>NUCLEOTIDE SEQUENCE [LARGE SCALE GENOMIC DNA]</scope>
    <source>
        <strain evidence="2">ATCC 15826 / DSM 8339 / NCTC 10426 / 6573</strain>
    </source>
</reference>
<name>C8NCF2_CARH6</name>
<gene>
    <name evidence="1" type="ORF">HMPREF0198_2180</name>
</gene>
<protein>
    <submittedName>
        <fullName evidence="1">Uncharacterized protein</fullName>
    </submittedName>
</protein>
<proteinExistence type="predicted"/>
<keyword evidence="2" id="KW-1185">Reference proteome</keyword>
<evidence type="ECO:0000313" key="2">
    <source>
        <dbReference type="Proteomes" id="UP000004870"/>
    </source>
</evidence>
<organism evidence="1 2">
    <name type="scientific">Cardiobacterium hominis (strain ATCC 15826 / DSM 8339 / NCTC 10426 / 6573)</name>
    <dbReference type="NCBI Taxonomy" id="638300"/>
    <lineage>
        <taxon>Bacteria</taxon>
        <taxon>Pseudomonadati</taxon>
        <taxon>Pseudomonadota</taxon>
        <taxon>Gammaproteobacteria</taxon>
        <taxon>Cardiobacteriales</taxon>
        <taxon>Cardiobacteriaceae</taxon>
        <taxon>Cardiobacterium</taxon>
    </lineage>
</organism>
<dbReference type="EMBL" id="ACKY01000114">
    <property type="protein sequence ID" value="EEV87786.1"/>
    <property type="molecule type" value="Genomic_DNA"/>
</dbReference>
<dbReference type="GeneID" id="84789934"/>
<accession>C8NCF2</accession>
<dbReference type="HOGENOM" id="CLU_1545704_0_0_6"/>
<dbReference type="RefSeq" id="WP_004142441.1">
    <property type="nucleotide sequence ID" value="NZ_GG694027.1"/>
</dbReference>